<accession>A0ABU5DTP2</accession>
<feature type="region of interest" description="Disordered" evidence="1">
    <location>
        <begin position="42"/>
        <end position="69"/>
    </location>
</feature>
<evidence type="ECO:0000256" key="1">
    <source>
        <dbReference type="SAM" id="MobiDB-lite"/>
    </source>
</evidence>
<dbReference type="EMBL" id="JAXCLX010000001">
    <property type="protein sequence ID" value="MDY0870689.1"/>
    <property type="molecule type" value="Genomic_DNA"/>
</dbReference>
<keyword evidence="3" id="KW-1185">Reference proteome</keyword>
<evidence type="ECO:0000313" key="3">
    <source>
        <dbReference type="Proteomes" id="UP001271769"/>
    </source>
</evidence>
<reference evidence="2 3" key="1">
    <citation type="journal article" date="2013" name="Antonie Van Leeuwenhoek">
        <title>Dongia rigui sp. nov., isolated from freshwater of a large wetland in Korea.</title>
        <authorList>
            <person name="Baik K.S."/>
            <person name="Hwang Y.M."/>
            <person name="Choi J.S."/>
            <person name="Kwon J."/>
            <person name="Seong C.N."/>
        </authorList>
    </citation>
    <scope>NUCLEOTIDE SEQUENCE [LARGE SCALE GENOMIC DNA]</scope>
    <source>
        <strain evidence="2 3">04SU4-P</strain>
    </source>
</reference>
<comment type="caution">
    <text evidence="2">The sequence shown here is derived from an EMBL/GenBank/DDBJ whole genome shotgun (WGS) entry which is preliminary data.</text>
</comment>
<feature type="compositionally biased region" description="Basic and acidic residues" evidence="1">
    <location>
        <begin position="48"/>
        <end position="69"/>
    </location>
</feature>
<proteinExistence type="predicted"/>
<organism evidence="2 3">
    <name type="scientific">Dongia rigui</name>
    <dbReference type="NCBI Taxonomy" id="940149"/>
    <lineage>
        <taxon>Bacteria</taxon>
        <taxon>Pseudomonadati</taxon>
        <taxon>Pseudomonadota</taxon>
        <taxon>Alphaproteobacteria</taxon>
        <taxon>Rhodospirillales</taxon>
        <taxon>Dongiaceae</taxon>
        <taxon>Dongia</taxon>
    </lineage>
</organism>
<dbReference type="RefSeq" id="WP_320498996.1">
    <property type="nucleotide sequence ID" value="NZ_JAXCLX010000001.1"/>
</dbReference>
<sequence>MGSKQSFLAFLSAEHSAQAGLIRVVLDNAGLVERTVTGLSDARLSPGIDRRGQNRAERDFGGISPFRDE</sequence>
<dbReference type="Proteomes" id="UP001271769">
    <property type="component" value="Unassembled WGS sequence"/>
</dbReference>
<gene>
    <name evidence="2" type="ORF">SMD31_02105</name>
</gene>
<evidence type="ECO:0000313" key="2">
    <source>
        <dbReference type="EMBL" id="MDY0870689.1"/>
    </source>
</evidence>
<name>A0ABU5DTP2_9PROT</name>
<protein>
    <submittedName>
        <fullName evidence="2">Uncharacterized protein</fullName>
    </submittedName>
</protein>